<evidence type="ECO:0000313" key="4">
    <source>
        <dbReference type="EMBL" id="VVD86252.1"/>
    </source>
</evidence>
<feature type="compositionally biased region" description="Basic and acidic residues" evidence="1">
    <location>
        <begin position="200"/>
        <end position="232"/>
    </location>
</feature>
<dbReference type="EMBL" id="CABPSK010000001">
    <property type="protein sequence ID" value="VVD86252.1"/>
    <property type="molecule type" value="Genomic_DNA"/>
</dbReference>
<dbReference type="Pfam" id="PF05036">
    <property type="entry name" value="SPOR"/>
    <property type="match status" value="1"/>
</dbReference>
<keyword evidence="2" id="KW-0472">Membrane</keyword>
<protein>
    <submittedName>
        <fullName evidence="4">Cell division protein DedD</fullName>
    </submittedName>
</protein>
<sequence length="350" mass="36186">MRDDQSNDASYDLSQGPMGLFSFRKKDAEAVSPKRGSRKSGRTGSRTAGGGEYSEHEQLDPLLPEKQRARRRLVGALALVLAAVIILPMVLAPEPKPAADDIAIQIPGKDANTPPVRVKPQAAATSTDASLDKGEETVDGNSLANSNSSNSNKPSSSQAPVAAAAAVPPAPTGVPPSSPAPAASVAPVAPVTPPVAQAKPESKPESKPEAKKPEQHADAKPAAKPSESHDAPKAANKPDPNAADPIAQFAQNNNAAKPAANHDTTTKAAAPAGNGKYLVRIGAFSTQDRAQAWLVKLKLVNVPSYMVKGNVDGRELYLLRAGPFPDRNSAEAASKKIRDAGLTAMVAEAG</sequence>
<gene>
    <name evidence="4" type="primary">dedD</name>
    <name evidence="4" type="ORF">PPN31114_01416</name>
</gene>
<feature type="domain" description="SPOR" evidence="3">
    <location>
        <begin position="271"/>
        <end position="349"/>
    </location>
</feature>
<keyword evidence="2" id="KW-1133">Transmembrane helix</keyword>
<reference evidence="4 5" key="1">
    <citation type="submission" date="2019-08" db="EMBL/GenBank/DDBJ databases">
        <authorList>
            <person name="Peeters C."/>
        </authorList>
    </citation>
    <scope>NUCLEOTIDE SEQUENCE [LARGE SCALE GENOMIC DNA]</scope>
    <source>
        <strain evidence="4 5">LMG 31114</strain>
    </source>
</reference>
<feature type="compositionally biased region" description="Low complexity" evidence="1">
    <location>
        <begin position="233"/>
        <end position="261"/>
    </location>
</feature>
<dbReference type="PROSITE" id="PS51724">
    <property type="entry name" value="SPOR"/>
    <property type="match status" value="1"/>
</dbReference>
<feature type="compositionally biased region" description="Low complexity" evidence="1">
    <location>
        <begin position="180"/>
        <end position="199"/>
    </location>
</feature>
<accession>A0A5E4TG74</accession>
<dbReference type="Gene3D" id="3.30.70.1070">
    <property type="entry name" value="Sporulation related repeat"/>
    <property type="match status" value="1"/>
</dbReference>
<dbReference type="Proteomes" id="UP000366945">
    <property type="component" value="Unassembled WGS sequence"/>
</dbReference>
<evidence type="ECO:0000256" key="2">
    <source>
        <dbReference type="SAM" id="Phobius"/>
    </source>
</evidence>
<evidence type="ECO:0000259" key="3">
    <source>
        <dbReference type="PROSITE" id="PS51724"/>
    </source>
</evidence>
<dbReference type="GO" id="GO:0042834">
    <property type="term" value="F:peptidoglycan binding"/>
    <property type="evidence" value="ECO:0007669"/>
    <property type="project" value="InterPro"/>
</dbReference>
<keyword evidence="4" id="KW-0132">Cell division</keyword>
<name>A0A5E4TG74_9BURK</name>
<keyword evidence="2" id="KW-0812">Transmembrane</keyword>
<keyword evidence="4" id="KW-0131">Cell cycle</keyword>
<feature type="transmembrane region" description="Helical" evidence="2">
    <location>
        <begin position="73"/>
        <end position="91"/>
    </location>
</feature>
<evidence type="ECO:0000256" key="1">
    <source>
        <dbReference type="SAM" id="MobiDB-lite"/>
    </source>
</evidence>
<organism evidence="4 5">
    <name type="scientific">Pandoraea pneumonica</name>
    <dbReference type="NCBI Taxonomy" id="2508299"/>
    <lineage>
        <taxon>Bacteria</taxon>
        <taxon>Pseudomonadati</taxon>
        <taxon>Pseudomonadota</taxon>
        <taxon>Betaproteobacteria</taxon>
        <taxon>Burkholderiales</taxon>
        <taxon>Burkholderiaceae</taxon>
        <taxon>Pandoraea</taxon>
    </lineage>
</organism>
<feature type="region of interest" description="Disordered" evidence="1">
    <location>
        <begin position="1"/>
        <end position="63"/>
    </location>
</feature>
<dbReference type="InterPro" id="IPR007730">
    <property type="entry name" value="SPOR-like_dom"/>
</dbReference>
<dbReference type="SUPFAM" id="SSF110997">
    <property type="entry name" value="Sporulation related repeat"/>
    <property type="match status" value="1"/>
</dbReference>
<dbReference type="AlphaFoldDB" id="A0A5E4TG74"/>
<dbReference type="InterPro" id="IPR036680">
    <property type="entry name" value="SPOR-like_sf"/>
</dbReference>
<feature type="region of interest" description="Disordered" evidence="1">
    <location>
        <begin position="106"/>
        <end position="272"/>
    </location>
</feature>
<feature type="compositionally biased region" description="Pro residues" evidence="1">
    <location>
        <begin position="168"/>
        <end position="179"/>
    </location>
</feature>
<evidence type="ECO:0000313" key="5">
    <source>
        <dbReference type="Proteomes" id="UP000366945"/>
    </source>
</evidence>
<proteinExistence type="predicted"/>
<feature type="compositionally biased region" description="Low complexity" evidence="1">
    <location>
        <begin position="141"/>
        <end position="167"/>
    </location>
</feature>
<feature type="compositionally biased region" description="Basic and acidic residues" evidence="1">
    <location>
        <begin position="53"/>
        <end position="63"/>
    </location>
</feature>
<keyword evidence="5" id="KW-1185">Reference proteome</keyword>
<dbReference type="GO" id="GO:0051301">
    <property type="term" value="P:cell division"/>
    <property type="evidence" value="ECO:0007669"/>
    <property type="project" value="UniProtKB-KW"/>
</dbReference>